<accession>A0A2P5BA25</accession>
<name>A0A2P5BA25_PARAD</name>
<dbReference type="Proteomes" id="UP000237105">
    <property type="component" value="Unassembled WGS sequence"/>
</dbReference>
<sequence>MHLDQTYVLCTDFPVLEEKPTRSELVEAKQSNKLSLLEKPIIQIARFWRYSHGVSKNSDQLSTNSDIS</sequence>
<organism evidence="1 2">
    <name type="scientific">Parasponia andersonii</name>
    <name type="common">Sponia andersonii</name>
    <dbReference type="NCBI Taxonomy" id="3476"/>
    <lineage>
        <taxon>Eukaryota</taxon>
        <taxon>Viridiplantae</taxon>
        <taxon>Streptophyta</taxon>
        <taxon>Embryophyta</taxon>
        <taxon>Tracheophyta</taxon>
        <taxon>Spermatophyta</taxon>
        <taxon>Magnoliopsida</taxon>
        <taxon>eudicotyledons</taxon>
        <taxon>Gunneridae</taxon>
        <taxon>Pentapetalae</taxon>
        <taxon>rosids</taxon>
        <taxon>fabids</taxon>
        <taxon>Rosales</taxon>
        <taxon>Cannabaceae</taxon>
        <taxon>Parasponia</taxon>
    </lineage>
</organism>
<evidence type="ECO:0000313" key="1">
    <source>
        <dbReference type="EMBL" id="PON45640.1"/>
    </source>
</evidence>
<protein>
    <submittedName>
        <fullName evidence="1">Uncharacterized protein</fullName>
    </submittedName>
</protein>
<gene>
    <name evidence="1" type="ORF">PanWU01x14_257510</name>
</gene>
<comment type="caution">
    <text evidence="1">The sequence shown here is derived from an EMBL/GenBank/DDBJ whole genome shotgun (WGS) entry which is preliminary data.</text>
</comment>
<evidence type="ECO:0000313" key="2">
    <source>
        <dbReference type="Proteomes" id="UP000237105"/>
    </source>
</evidence>
<dbReference type="EMBL" id="JXTB01000326">
    <property type="protein sequence ID" value="PON45640.1"/>
    <property type="molecule type" value="Genomic_DNA"/>
</dbReference>
<keyword evidence="2" id="KW-1185">Reference proteome</keyword>
<proteinExistence type="predicted"/>
<dbReference type="AlphaFoldDB" id="A0A2P5BA25"/>
<reference evidence="2" key="1">
    <citation type="submission" date="2016-06" db="EMBL/GenBank/DDBJ databases">
        <title>Parallel loss of symbiosis genes in relatives of nitrogen-fixing non-legume Parasponia.</title>
        <authorList>
            <person name="Van Velzen R."/>
            <person name="Holmer R."/>
            <person name="Bu F."/>
            <person name="Rutten L."/>
            <person name="Van Zeijl A."/>
            <person name="Liu W."/>
            <person name="Santuari L."/>
            <person name="Cao Q."/>
            <person name="Sharma T."/>
            <person name="Shen D."/>
            <person name="Roswanjaya Y."/>
            <person name="Wardhani T."/>
            <person name="Kalhor M.S."/>
            <person name="Jansen J."/>
            <person name="Van den Hoogen J."/>
            <person name="Gungor B."/>
            <person name="Hartog M."/>
            <person name="Hontelez J."/>
            <person name="Verver J."/>
            <person name="Yang W.-C."/>
            <person name="Schijlen E."/>
            <person name="Repin R."/>
            <person name="Schilthuizen M."/>
            <person name="Schranz E."/>
            <person name="Heidstra R."/>
            <person name="Miyata K."/>
            <person name="Fedorova E."/>
            <person name="Kohlen W."/>
            <person name="Bisseling T."/>
            <person name="Smit S."/>
            <person name="Geurts R."/>
        </authorList>
    </citation>
    <scope>NUCLEOTIDE SEQUENCE [LARGE SCALE GENOMIC DNA]</scope>
    <source>
        <strain evidence="2">cv. WU1-14</strain>
    </source>
</reference>